<accession>A0A1W6Z737</accession>
<dbReference type="RefSeq" id="WP_086076954.1">
    <property type="nucleotide sequence ID" value="NZ_CP021111.1"/>
</dbReference>
<dbReference type="SUPFAM" id="SSF51182">
    <property type="entry name" value="RmlC-like cupins"/>
    <property type="match status" value="1"/>
</dbReference>
<evidence type="ECO:0000313" key="2">
    <source>
        <dbReference type="EMBL" id="ARP93117.1"/>
    </source>
</evidence>
<dbReference type="InterPro" id="IPR014710">
    <property type="entry name" value="RmlC-like_jellyroll"/>
</dbReference>
<dbReference type="STRING" id="463040.CAL15_01185"/>
<dbReference type="EMBL" id="CP021111">
    <property type="protein sequence ID" value="ARP93117.1"/>
    <property type="molecule type" value="Genomic_DNA"/>
</dbReference>
<gene>
    <name evidence="2" type="ORF">CAL15_01185</name>
</gene>
<reference evidence="2 3" key="1">
    <citation type="submission" date="2017-05" db="EMBL/GenBank/DDBJ databases">
        <title>Complete and WGS of Bordetella genogroups.</title>
        <authorList>
            <person name="Spilker T."/>
            <person name="LiPuma J."/>
        </authorList>
    </citation>
    <scope>NUCLEOTIDE SEQUENCE [LARGE SCALE GENOMIC DNA]</scope>
    <source>
        <strain evidence="2 3">AU7206</strain>
    </source>
</reference>
<dbReference type="Gene3D" id="2.60.120.10">
    <property type="entry name" value="Jelly Rolls"/>
    <property type="match status" value="1"/>
</dbReference>
<dbReference type="InterPro" id="IPR011051">
    <property type="entry name" value="RmlC_Cupin_sf"/>
</dbReference>
<organism evidence="2 3">
    <name type="scientific">Bordetella genomosp. 13</name>
    <dbReference type="NCBI Taxonomy" id="463040"/>
    <lineage>
        <taxon>Bacteria</taxon>
        <taxon>Pseudomonadati</taxon>
        <taxon>Pseudomonadota</taxon>
        <taxon>Betaproteobacteria</taxon>
        <taxon>Burkholderiales</taxon>
        <taxon>Alcaligenaceae</taxon>
        <taxon>Bordetella</taxon>
    </lineage>
</organism>
<dbReference type="Proteomes" id="UP000194161">
    <property type="component" value="Chromosome"/>
</dbReference>
<dbReference type="Pfam" id="PF07883">
    <property type="entry name" value="Cupin_2"/>
    <property type="match status" value="1"/>
</dbReference>
<evidence type="ECO:0000313" key="3">
    <source>
        <dbReference type="Proteomes" id="UP000194161"/>
    </source>
</evidence>
<dbReference type="OrthoDB" id="6058at2"/>
<sequence length="196" mass="21917">MSAVKQLKTVSISDAEMQKNLARFCELKPQSSYYKHDQGIPHEAYETVTAKTLYTLMAPSNTAGPMSATPAVLSQDNLSVIIAECPPGDKPMLHAHFFTVEHFFCLNGRFKVRWGDAGENELMLEPFDMIRVPPGVCRDFTNVTDQTAHLLVFITGKGEADYNDIGFAPEESRRFKERFGSDVADKLETIGFSFLK</sequence>
<dbReference type="AlphaFoldDB" id="A0A1W6Z737"/>
<keyword evidence="3" id="KW-1185">Reference proteome</keyword>
<protein>
    <recommendedName>
        <fullName evidence="1">Cupin type-2 domain-containing protein</fullName>
    </recommendedName>
</protein>
<evidence type="ECO:0000259" key="1">
    <source>
        <dbReference type="Pfam" id="PF07883"/>
    </source>
</evidence>
<feature type="domain" description="Cupin type-2" evidence="1">
    <location>
        <begin position="84"/>
        <end position="153"/>
    </location>
</feature>
<dbReference type="InterPro" id="IPR013096">
    <property type="entry name" value="Cupin_2"/>
</dbReference>
<dbReference type="KEGG" id="bgm:CAL15_01185"/>
<proteinExistence type="predicted"/>
<name>A0A1W6Z737_9BORD</name>